<dbReference type="GO" id="GO:0003723">
    <property type="term" value="F:RNA binding"/>
    <property type="evidence" value="ECO:0007669"/>
    <property type="project" value="InterPro"/>
</dbReference>
<reference evidence="6" key="2">
    <citation type="journal article" date="2014" name="ISME J.">
        <title>Microbial stratification in low pH oxic and suboxic macroscopic growths along an acid mine drainage.</title>
        <authorList>
            <person name="Mendez-Garcia C."/>
            <person name="Mesa V."/>
            <person name="Sprenger R.R."/>
            <person name="Richter M."/>
            <person name="Diez M.S."/>
            <person name="Solano J."/>
            <person name="Bargiela R."/>
            <person name="Golyshina O.V."/>
            <person name="Manteca A."/>
            <person name="Ramos J.L."/>
            <person name="Gallego J.R."/>
            <person name="Llorente I."/>
            <person name="Martins Dos Santos V.A."/>
            <person name="Jensen O.N."/>
            <person name="Pelaez A.I."/>
            <person name="Sanchez J."/>
            <person name="Ferrer M."/>
        </authorList>
    </citation>
    <scope>NUCLEOTIDE SEQUENCE</scope>
</reference>
<dbReference type="CDD" id="cd18093">
    <property type="entry name" value="SpoU-like_TrmJ"/>
    <property type="match status" value="1"/>
</dbReference>
<dbReference type="EC" id="2.1.1.-" evidence="6"/>
<evidence type="ECO:0000256" key="2">
    <source>
        <dbReference type="ARBA" id="ARBA00022603"/>
    </source>
</evidence>
<dbReference type="GO" id="GO:0002128">
    <property type="term" value="P:tRNA nucleoside ribose methylation"/>
    <property type="evidence" value="ECO:0007669"/>
    <property type="project" value="TreeGrafter"/>
</dbReference>
<dbReference type="GO" id="GO:0008173">
    <property type="term" value="F:RNA methyltransferase activity"/>
    <property type="evidence" value="ECO:0007669"/>
    <property type="project" value="InterPro"/>
</dbReference>
<dbReference type="PIRSF" id="PIRSF004808">
    <property type="entry name" value="LasT"/>
    <property type="match status" value="1"/>
</dbReference>
<evidence type="ECO:0000259" key="5">
    <source>
        <dbReference type="Pfam" id="PF00588"/>
    </source>
</evidence>
<sequence>MPVAARVAALDLRSGLVMGMGMSTALASIDCVLVRPQHPGNIGSAARALRTMGMSRLLLVAPRRFPDAEANALAAGADALLDAAPVHATLDTALVGCTLALGLSARRRGVSLDELDPRAGAARAFAHAAAGGRVALLFGNERTGLENDELARCHAMVRIPSVDDFSSLNLAQAVQLMAYELRLCALAAAPVAPMDATDPPAELREVETFFVHLWQTLDAIDFHKGRAPYTVERRLRRLFLRAQPSLRELRILHGVLADAERMAQLAQRDATMRE</sequence>
<organism evidence="6">
    <name type="scientific">mine drainage metagenome</name>
    <dbReference type="NCBI Taxonomy" id="410659"/>
    <lineage>
        <taxon>unclassified sequences</taxon>
        <taxon>metagenomes</taxon>
        <taxon>ecological metagenomes</taxon>
    </lineage>
</organism>
<dbReference type="InterPro" id="IPR004384">
    <property type="entry name" value="RNA_MeTrfase_TrmJ/LasT"/>
</dbReference>
<comment type="caution">
    <text evidence="6">The sequence shown here is derived from an EMBL/GenBank/DDBJ whole genome shotgun (WGS) entry which is preliminary data.</text>
</comment>
<dbReference type="InterPro" id="IPR029028">
    <property type="entry name" value="Alpha/beta_knot_MTases"/>
</dbReference>
<feature type="domain" description="tRNA/rRNA methyltransferase SpoU type" evidence="5">
    <location>
        <begin position="32"/>
        <end position="179"/>
    </location>
</feature>
<dbReference type="AlphaFoldDB" id="T1BKX3"/>
<protein>
    <submittedName>
        <fullName evidence="6">RNA methyltransferase TrmH, group 1</fullName>
        <ecNumber evidence="6">2.1.1.-</ecNumber>
    </submittedName>
</protein>
<dbReference type="Gene3D" id="3.40.1280.10">
    <property type="match status" value="1"/>
</dbReference>
<dbReference type="PANTHER" id="PTHR42786:SF2">
    <property type="entry name" value="TRNA (CYTIDINE_URIDINE-2'-O-)-METHYLTRANSFERASE TRMJ"/>
    <property type="match status" value="1"/>
</dbReference>
<comment type="similarity">
    <text evidence="1">Belongs to the class IV-like SAM-binding methyltransferase superfamily. RNA methyltransferase TrmH family.</text>
</comment>
<keyword evidence="4" id="KW-0949">S-adenosyl-L-methionine</keyword>
<name>T1BKX3_9ZZZZ</name>
<gene>
    <name evidence="6" type="ORF">B2A_00173</name>
</gene>
<dbReference type="PANTHER" id="PTHR42786">
    <property type="entry name" value="TRNA/RRNA METHYLTRANSFERASE"/>
    <property type="match status" value="1"/>
</dbReference>
<proteinExistence type="inferred from homology"/>
<dbReference type="GO" id="GO:0005829">
    <property type="term" value="C:cytosol"/>
    <property type="evidence" value="ECO:0007669"/>
    <property type="project" value="TreeGrafter"/>
</dbReference>
<evidence type="ECO:0000256" key="3">
    <source>
        <dbReference type="ARBA" id="ARBA00022679"/>
    </source>
</evidence>
<keyword evidence="2 6" id="KW-0489">Methyltransferase</keyword>
<evidence type="ECO:0000256" key="4">
    <source>
        <dbReference type="ARBA" id="ARBA00022691"/>
    </source>
</evidence>
<dbReference type="Pfam" id="PF00588">
    <property type="entry name" value="SpoU_methylase"/>
    <property type="match status" value="1"/>
</dbReference>
<keyword evidence="3 6" id="KW-0808">Transferase</keyword>
<evidence type="ECO:0000313" key="6">
    <source>
        <dbReference type="EMBL" id="EQD69148.1"/>
    </source>
</evidence>
<dbReference type="SUPFAM" id="SSF75217">
    <property type="entry name" value="alpha/beta knot"/>
    <property type="match status" value="1"/>
</dbReference>
<dbReference type="Gene3D" id="1.10.8.590">
    <property type="match status" value="1"/>
</dbReference>
<accession>T1BKX3</accession>
<dbReference type="EMBL" id="AUZZ01000120">
    <property type="protein sequence ID" value="EQD69148.1"/>
    <property type="molecule type" value="Genomic_DNA"/>
</dbReference>
<reference evidence="6" key="1">
    <citation type="submission" date="2013-08" db="EMBL/GenBank/DDBJ databases">
        <authorList>
            <person name="Mendez C."/>
            <person name="Richter M."/>
            <person name="Ferrer M."/>
            <person name="Sanchez J."/>
        </authorList>
    </citation>
    <scope>NUCLEOTIDE SEQUENCE</scope>
</reference>
<evidence type="ECO:0000256" key="1">
    <source>
        <dbReference type="ARBA" id="ARBA00007228"/>
    </source>
</evidence>
<dbReference type="NCBIfam" id="TIGR00050">
    <property type="entry name" value="rRNA_methyl_1"/>
    <property type="match status" value="1"/>
</dbReference>
<dbReference type="InterPro" id="IPR001537">
    <property type="entry name" value="SpoU_MeTrfase"/>
</dbReference>
<dbReference type="InterPro" id="IPR029026">
    <property type="entry name" value="tRNA_m1G_MTases_N"/>
</dbReference>